<proteinExistence type="predicted"/>
<accession>A0A2B4R606</accession>
<dbReference type="GO" id="GO:0016301">
    <property type="term" value="F:kinase activity"/>
    <property type="evidence" value="ECO:0007669"/>
    <property type="project" value="UniProtKB-KW"/>
</dbReference>
<keyword evidence="2" id="KW-1185">Reference proteome</keyword>
<reference evidence="2" key="1">
    <citation type="journal article" date="2017" name="bioRxiv">
        <title>Comparative analysis of the genomes of Stylophora pistillata and Acropora digitifera provides evidence for extensive differences between species of corals.</title>
        <authorList>
            <person name="Voolstra C.R."/>
            <person name="Li Y."/>
            <person name="Liew Y.J."/>
            <person name="Baumgarten S."/>
            <person name="Zoccola D."/>
            <person name="Flot J.-F."/>
            <person name="Tambutte S."/>
            <person name="Allemand D."/>
            <person name="Aranda M."/>
        </authorList>
    </citation>
    <scope>NUCLEOTIDE SEQUENCE [LARGE SCALE GENOMIC DNA]</scope>
</reference>
<feature type="non-terminal residue" evidence="1">
    <location>
        <position position="320"/>
    </location>
</feature>
<protein>
    <submittedName>
        <fullName evidence="1">Diacylglycerol kinase theta</fullName>
    </submittedName>
</protein>
<keyword evidence="1" id="KW-0808">Transferase</keyword>
<keyword evidence="1" id="KW-0418">Kinase</keyword>
<dbReference type="EMBL" id="LSMT01001871">
    <property type="protein sequence ID" value="PFX11797.1"/>
    <property type="molecule type" value="Genomic_DNA"/>
</dbReference>
<feature type="non-terminal residue" evidence="1">
    <location>
        <position position="1"/>
    </location>
</feature>
<comment type="caution">
    <text evidence="1">The sequence shown here is derived from an EMBL/GenBank/DDBJ whole genome shotgun (WGS) entry which is preliminary data.</text>
</comment>
<organism evidence="1 2">
    <name type="scientific">Stylophora pistillata</name>
    <name type="common">Smooth cauliflower coral</name>
    <dbReference type="NCBI Taxonomy" id="50429"/>
    <lineage>
        <taxon>Eukaryota</taxon>
        <taxon>Metazoa</taxon>
        <taxon>Cnidaria</taxon>
        <taxon>Anthozoa</taxon>
        <taxon>Hexacorallia</taxon>
        <taxon>Scleractinia</taxon>
        <taxon>Astrocoeniina</taxon>
        <taxon>Pocilloporidae</taxon>
        <taxon>Stylophora</taxon>
    </lineage>
</organism>
<dbReference type="AlphaFoldDB" id="A0A2B4R606"/>
<evidence type="ECO:0000313" key="1">
    <source>
        <dbReference type="EMBL" id="PFX11797.1"/>
    </source>
</evidence>
<dbReference type="OrthoDB" id="242257at2759"/>
<evidence type="ECO:0000313" key="2">
    <source>
        <dbReference type="Proteomes" id="UP000225706"/>
    </source>
</evidence>
<sequence>GILHEENHQHYALLVGGIILLSGRSISPEQLETYRCTLLRCMMRIITGMVDDNDGIVSDDHRHNTDTSSLSFDSGMQTGMVDNDGGIVWDDPRPNKDTSSLSFDMKLIKINPYQRKSMGVIRQNMGHIMTHIWEWYGKKKYGSDMAKQGPYNDPYLGMEEALKKFHITDDPSNYYLARPVDEEVCKENETHKILLEGKLRTLGKCICICVGSLPVGLEPSKYKTLTGDILGESIVFVFFPAADTAADAVSKLKNSTMDNKELFVRVLPTIHPGLVPPGSQPLLVMVNPRSGGGQGADMSAAFQRLLNPHQVYSLTEGGPL</sequence>
<gene>
    <name evidence="1" type="primary">DGKQ</name>
    <name evidence="1" type="ORF">AWC38_SpisGene24354</name>
</gene>
<name>A0A2B4R606_STYPI</name>
<dbReference type="Proteomes" id="UP000225706">
    <property type="component" value="Unassembled WGS sequence"/>
</dbReference>